<evidence type="ECO:0000256" key="5">
    <source>
        <dbReference type="ARBA" id="ARBA00022695"/>
    </source>
</evidence>
<dbReference type="InterPro" id="IPR001339">
    <property type="entry name" value="mRNA_cap_enzyme_adenylation"/>
</dbReference>
<evidence type="ECO:0000256" key="9">
    <source>
        <dbReference type="ARBA" id="ARBA00023242"/>
    </source>
</evidence>
<dbReference type="GO" id="GO:0005524">
    <property type="term" value="F:ATP binding"/>
    <property type="evidence" value="ECO:0007669"/>
    <property type="project" value="InterPro"/>
</dbReference>
<evidence type="ECO:0000313" key="13">
    <source>
        <dbReference type="EMBL" id="EFX79368.1"/>
    </source>
</evidence>
<reference evidence="13 14" key="1">
    <citation type="journal article" date="2011" name="Science">
        <title>The ecoresponsive genome of Daphnia pulex.</title>
        <authorList>
            <person name="Colbourne J.K."/>
            <person name="Pfrender M.E."/>
            <person name="Gilbert D."/>
            <person name="Thomas W.K."/>
            <person name="Tucker A."/>
            <person name="Oakley T.H."/>
            <person name="Tokishita S."/>
            <person name="Aerts A."/>
            <person name="Arnold G.J."/>
            <person name="Basu M.K."/>
            <person name="Bauer D.J."/>
            <person name="Caceres C.E."/>
            <person name="Carmel L."/>
            <person name="Casola C."/>
            <person name="Choi J.H."/>
            <person name="Detter J.C."/>
            <person name="Dong Q."/>
            <person name="Dusheyko S."/>
            <person name="Eads B.D."/>
            <person name="Frohlich T."/>
            <person name="Geiler-Samerotte K.A."/>
            <person name="Gerlach D."/>
            <person name="Hatcher P."/>
            <person name="Jogdeo S."/>
            <person name="Krijgsveld J."/>
            <person name="Kriventseva E.V."/>
            <person name="Kultz D."/>
            <person name="Laforsch C."/>
            <person name="Lindquist E."/>
            <person name="Lopez J."/>
            <person name="Manak J.R."/>
            <person name="Muller J."/>
            <person name="Pangilinan J."/>
            <person name="Patwardhan R.P."/>
            <person name="Pitluck S."/>
            <person name="Pritham E.J."/>
            <person name="Rechtsteiner A."/>
            <person name="Rho M."/>
            <person name="Rogozin I.B."/>
            <person name="Sakarya O."/>
            <person name="Salamov A."/>
            <person name="Schaack S."/>
            <person name="Shapiro H."/>
            <person name="Shiga Y."/>
            <person name="Skalitzky C."/>
            <person name="Smith Z."/>
            <person name="Souvorov A."/>
            <person name="Sung W."/>
            <person name="Tang Z."/>
            <person name="Tsuchiya D."/>
            <person name="Tu H."/>
            <person name="Vos H."/>
            <person name="Wang M."/>
            <person name="Wolf Y.I."/>
            <person name="Yamagata H."/>
            <person name="Yamada T."/>
            <person name="Ye Y."/>
            <person name="Shaw J.R."/>
            <person name="Andrews J."/>
            <person name="Crease T.J."/>
            <person name="Tang H."/>
            <person name="Lucas S.M."/>
            <person name="Robertson H.M."/>
            <person name="Bork P."/>
            <person name="Koonin E.V."/>
            <person name="Zdobnov E.M."/>
            <person name="Grigoriev I.V."/>
            <person name="Lynch M."/>
            <person name="Boore J.L."/>
        </authorList>
    </citation>
    <scope>NUCLEOTIDE SEQUENCE [LARGE SCALE GENOMIC DNA]</scope>
</reference>
<keyword evidence="9" id="KW-0539">Nucleus</keyword>
<evidence type="ECO:0000256" key="7">
    <source>
        <dbReference type="ARBA" id="ARBA00023042"/>
    </source>
</evidence>
<dbReference type="GO" id="GO:0005634">
    <property type="term" value="C:nucleus"/>
    <property type="evidence" value="ECO:0007669"/>
    <property type="project" value="UniProtKB-SubCell"/>
</dbReference>
<evidence type="ECO:0000256" key="1">
    <source>
        <dbReference type="ARBA" id="ARBA00004123"/>
    </source>
</evidence>
<dbReference type="Proteomes" id="UP000000305">
    <property type="component" value="Unassembled WGS sequence"/>
</dbReference>
<feature type="domain" description="mRNA capping enzyme adenylation" evidence="11">
    <location>
        <begin position="97"/>
        <end position="279"/>
    </location>
</feature>
<keyword evidence="3" id="KW-0507">mRNA processing</keyword>
<name>E9GMI0_DAPPU</name>
<evidence type="ECO:0000256" key="4">
    <source>
        <dbReference type="ARBA" id="ARBA00022679"/>
    </source>
</evidence>
<dbReference type="Pfam" id="PF01331">
    <property type="entry name" value="mRNA_cap_enzyme"/>
    <property type="match status" value="1"/>
</dbReference>
<dbReference type="PANTHER" id="PTHR10367">
    <property type="entry name" value="MRNA-CAPPING ENZYME"/>
    <property type="match status" value="1"/>
</dbReference>
<dbReference type="OrthoDB" id="200924at2759"/>
<dbReference type="Gene3D" id="2.40.50.140">
    <property type="entry name" value="Nucleic acid-binding proteins"/>
    <property type="match status" value="1"/>
</dbReference>
<dbReference type="SUPFAM" id="SSF50249">
    <property type="entry name" value="Nucleic acid-binding proteins"/>
    <property type="match status" value="1"/>
</dbReference>
<comment type="subcellular location">
    <subcellularLocation>
        <location evidence="1">Nucleus</location>
    </subcellularLocation>
</comment>
<dbReference type="SUPFAM" id="SSF56091">
    <property type="entry name" value="DNA ligase/mRNA capping enzyme, catalytic domain"/>
    <property type="match status" value="1"/>
</dbReference>
<accession>E9GMI0</accession>
<dbReference type="InParanoid" id="E9GMI0"/>
<dbReference type="STRING" id="6669.E9GMI0"/>
<keyword evidence="7" id="KW-0506">mRNA capping</keyword>
<dbReference type="eggNOG" id="KOG2386">
    <property type="taxonomic scope" value="Eukaryota"/>
</dbReference>
<dbReference type="GO" id="GO:0006370">
    <property type="term" value="P:7-methylguanosine mRNA capping"/>
    <property type="evidence" value="ECO:0000318"/>
    <property type="project" value="GO_Central"/>
</dbReference>
<dbReference type="InterPro" id="IPR012340">
    <property type="entry name" value="NA-bd_OB-fold"/>
</dbReference>
<protein>
    <recommendedName>
        <fullName evidence="2">mRNA guanylyltransferase</fullName>
        <ecNumber evidence="2">2.7.7.50</ecNumber>
    </recommendedName>
</protein>
<proteinExistence type="predicted"/>
<dbReference type="EC" id="2.7.7.50" evidence="2"/>
<evidence type="ECO:0000313" key="14">
    <source>
        <dbReference type="Proteomes" id="UP000000305"/>
    </source>
</evidence>
<keyword evidence="8" id="KW-0342">GTP-binding</keyword>
<evidence type="ECO:0000256" key="6">
    <source>
        <dbReference type="ARBA" id="ARBA00022741"/>
    </source>
</evidence>
<evidence type="ECO:0000256" key="3">
    <source>
        <dbReference type="ARBA" id="ARBA00022664"/>
    </source>
</evidence>
<dbReference type="Gene3D" id="3.30.1490.430">
    <property type="match status" value="1"/>
</dbReference>
<dbReference type="InterPro" id="IPR051029">
    <property type="entry name" value="mRNA_Capping_Enz/RNA_Phosphat"/>
</dbReference>
<organism evidence="13 14">
    <name type="scientific">Daphnia pulex</name>
    <name type="common">Water flea</name>
    <dbReference type="NCBI Taxonomy" id="6669"/>
    <lineage>
        <taxon>Eukaryota</taxon>
        <taxon>Metazoa</taxon>
        <taxon>Ecdysozoa</taxon>
        <taxon>Arthropoda</taxon>
        <taxon>Crustacea</taxon>
        <taxon>Branchiopoda</taxon>
        <taxon>Diplostraca</taxon>
        <taxon>Cladocera</taxon>
        <taxon>Anomopoda</taxon>
        <taxon>Daphniidae</taxon>
        <taxon>Daphnia</taxon>
    </lineage>
</organism>
<evidence type="ECO:0000256" key="2">
    <source>
        <dbReference type="ARBA" id="ARBA00012475"/>
    </source>
</evidence>
<keyword evidence="6" id="KW-0547">Nucleotide-binding</keyword>
<gene>
    <name evidence="13" type="ORF">DAPPUDRAFT_319688</name>
</gene>
<comment type="catalytic activity">
    <reaction evidence="10">
        <text>a 5'-end diphospho-ribonucleoside in mRNA + GTP + H(+) = a 5'-end (5'-triphosphoguanosine)-ribonucleoside in mRNA + diphosphate</text>
        <dbReference type="Rhea" id="RHEA:67012"/>
        <dbReference type="Rhea" id="RHEA-COMP:17165"/>
        <dbReference type="Rhea" id="RHEA-COMP:17166"/>
        <dbReference type="ChEBI" id="CHEBI:15378"/>
        <dbReference type="ChEBI" id="CHEBI:33019"/>
        <dbReference type="ChEBI" id="CHEBI:37565"/>
        <dbReference type="ChEBI" id="CHEBI:167616"/>
        <dbReference type="ChEBI" id="CHEBI:167617"/>
        <dbReference type="EC" id="2.7.7.50"/>
    </reaction>
    <physiologicalReaction direction="left-to-right" evidence="10">
        <dbReference type="Rhea" id="RHEA:67013"/>
    </physiologicalReaction>
</comment>
<evidence type="ECO:0000259" key="11">
    <source>
        <dbReference type="Pfam" id="PF01331"/>
    </source>
</evidence>
<evidence type="ECO:0000259" key="12">
    <source>
        <dbReference type="Pfam" id="PF03919"/>
    </source>
</evidence>
<feature type="domain" description="mRNA capping enzyme C-terminal" evidence="12">
    <location>
        <begin position="323"/>
        <end position="378"/>
    </location>
</feature>
<dbReference type="PANTHER" id="PTHR10367:SF17">
    <property type="entry name" value="MRNA-CAPPING ENZYME"/>
    <property type="match status" value="1"/>
</dbReference>
<evidence type="ECO:0000256" key="10">
    <source>
        <dbReference type="ARBA" id="ARBA00044624"/>
    </source>
</evidence>
<dbReference type="GO" id="GO:0005525">
    <property type="term" value="F:GTP binding"/>
    <property type="evidence" value="ECO:0007669"/>
    <property type="project" value="UniProtKB-KW"/>
</dbReference>
<dbReference type="Pfam" id="PF03919">
    <property type="entry name" value="mRNA_cap_C"/>
    <property type="match status" value="1"/>
</dbReference>
<dbReference type="KEGG" id="dpx:DAPPUDRAFT_319688"/>
<dbReference type="GO" id="GO:0004484">
    <property type="term" value="F:mRNA guanylyltransferase activity"/>
    <property type="evidence" value="ECO:0000318"/>
    <property type="project" value="GO_Central"/>
</dbReference>
<dbReference type="EMBL" id="GL732552">
    <property type="protein sequence ID" value="EFX79368.1"/>
    <property type="molecule type" value="Genomic_DNA"/>
</dbReference>
<sequence>MNRGGSRKPRRVPRDWRYPDKSYAELILSKKIQQPRLSQNIVTKEPDIHFLDEEPVEGVSLVRDSQLVRQMQVLLGNYVGACVFEHTFFPALWAIPLSMENIHQVQSKPHFMMPKPSGPRFLLYIDSTGQTYLENMTQHFFLVDTDRAVQFISTDGRATTDTVLDGIFTKDEKGGKLTFVICDAVRCNSVNLTKRNAFQRIAFVKENLMKPRLNAVEHQTISIKNEVFNLDIVDCLDCNSADFLDTEFEKEFKYPLRSLVFFPRNQEYVGGTCTNVLKWTEDENYDCVFRIVIQKGSNGTDTAGLQAVGGPGNREIYFSSIDMTDVIQQLDLRIVECRFVNGKWILVRIRNDRPHPHSRRAIINKLYMLENPVTRETLRTALGKSKESC</sequence>
<dbReference type="InterPro" id="IPR013846">
    <property type="entry name" value="mRNA_cap_enzyme_C"/>
</dbReference>
<keyword evidence="4" id="KW-0808">Transferase</keyword>
<dbReference type="PhylomeDB" id="E9GMI0"/>
<keyword evidence="14" id="KW-1185">Reference proteome</keyword>
<evidence type="ECO:0000256" key="8">
    <source>
        <dbReference type="ARBA" id="ARBA00023134"/>
    </source>
</evidence>
<dbReference type="AlphaFoldDB" id="E9GMI0"/>
<dbReference type="Gene3D" id="3.30.470.30">
    <property type="entry name" value="DNA ligase/mRNA capping enzyme"/>
    <property type="match status" value="1"/>
</dbReference>
<dbReference type="HOGENOM" id="CLU_021710_1_0_1"/>
<keyword evidence="5" id="KW-0548">Nucleotidyltransferase</keyword>